<comment type="caution">
    <text evidence="1">The sequence shown here is derived from an EMBL/GenBank/DDBJ whole genome shotgun (WGS) entry which is preliminary data.</text>
</comment>
<dbReference type="AlphaFoldDB" id="A0A8S3BW25"/>
<reference evidence="1" key="1">
    <citation type="submission" date="2021-02" db="EMBL/GenBank/DDBJ databases">
        <authorList>
            <person name="Nowell W R."/>
        </authorList>
    </citation>
    <scope>NUCLEOTIDE SEQUENCE</scope>
</reference>
<dbReference type="Proteomes" id="UP000681720">
    <property type="component" value="Unassembled WGS sequence"/>
</dbReference>
<proteinExistence type="predicted"/>
<evidence type="ECO:0000313" key="2">
    <source>
        <dbReference type="Proteomes" id="UP000681720"/>
    </source>
</evidence>
<feature type="non-terminal residue" evidence="1">
    <location>
        <position position="59"/>
    </location>
</feature>
<sequence length="59" mass="6354">MQIATYDVEIQHRPGSDNANCDALSRAPVDDVPTDTITSSYTDSCTSAAMIDPGYLFVL</sequence>
<name>A0A8S3BW25_9BILA</name>
<accession>A0A8S3BW25</accession>
<evidence type="ECO:0000313" key="1">
    <source>
        <dbReference type="EMBL" id="CAF4820437.1"/>
    </source>
</evidence>
<gene>
    <name evidence="1" type="ORF">GIL414_LOCUS47987</name>
</gene>
<protein>
    <submittedName>
        <fullName evidence="1">Uncharacterized protein</fullName>
    </submittedName>
</protein>
<dbReference type="EMBL" id="CAJOBJ010154593">
    <property type="protein sequence ID" value="CAF4820437.1"/>
    <property type="molecule type" value="Genomic_DNA"/>
</dbReference>
<organism evidence="1 2">
    <name type="scientific">Rotaria magnacalcarata</name>
    <dbReference type="NCBI Taxonomy" id="392030"/>
    <lineage>
        <taxon>Eukaryota</taxon>
        <taxon>Metazoa</taxon>
        <taxon>Spiralia</taxon>
        <taxon>Gnathifera</taxon>
        <taxon>Rotifera</taxon>
        <taxon>Eurotatoria</taxon>
        <taxon>Bdelloidea</taxon>
        <taxon>Philodinida</taxon>
        <taxon>Philodinidae</taxon>
        <taxon>Rotaria</taxon>
    </lineage>
</organism>